<keyword evidence="2" id="KW-0677">Repeat</keyword>
<dbReference type="SUPFAM" id="SSF50978">
    <property type="entry name" value="WD40 repeat-like"/>
    <property type="match status" value="1"/>
</dbReference>
<dbReference type="EMBL" id="PGGS01001242">
    <property type="protein sequence ID" value="PNH00667.1"/>
    <property type="molecule type" value="Genomic_DNA"/>
</dbReference>
<feature type="non-terminal residue" evidence="3">
    <location>
        <position position="1"/>
    </location>
</feature>
<dbReference type="AlphaFoldDB" id="A0A2J7ZK73"/>
<reference evidence="3 4" key="1">
    <citation type="journal article" date="2017" name="Mol. Biol. Evol.">
        <title>The 4-celled Tetrabaena socialis nuclear genome reveals the essential components for genetic control of cell number at the origin of multicellularity in the volvocine lineage.</title>
        <authorList>
            <person name="Featherston J."/>
            <person name="Arakaki Y."/>
            <person name="Hanschen E.R."/>
            <person name="Ferris P.J."/>
            <person name="Michod R.E."/>
            <person name="Olson B.J.S.C."/>
            <person name="Nozaki H."/>
            <person name="Durand P.M."/>
        </authorList>
    </citation>
    <scope>NUCLEOTIDE SEQUENCE [LARGE SCALE GENOMIC DNA]</scope>
    <source>
        <strain evidence="3 4">NIES-571</strain>
    </source>
</reference>
<dbReference type="InterPro" id="IPR001680">
    <property type="entry name" value="WD40_rpt"/>
</dbReference>
<dbReference type="Proteomes" id="UP000236333">
    <property type="component" value="Unassembled WGS sequence"/>
</dbReference>
<dbReference type="InterPro" id="IPR015943">
    <property type="entry name" value="WD40/YVTN_repeat-like_dom_sf"/>
</dbReference>
<dbReference type="InterPro" id="IPR044616">
    <property type="entry name" value="RUP1/2"/>
</dbReference>
<evidence type="ECO:0000256" key="1">
    <source>
        <dbReference type="ARBA" id="ARBA00022574"/>
    </source>
</evidence>
<sequence length="310" mass="30487">DGVLTVGDYDGVLLQLHLASGHQIADVDAHEGRKIWSVAHSTHTPHLTASAADDRCARLWAGRGLTQRVAVLRPNPGASVCCVDLSPSHAHLLAAACSDGAAYVYDMRQLAGGPMMELRGHTRPASYCRFLGGGQLVTAATDATVALWELGGAAAGNGALGAIGDGGAAAAGGAPQRVFRGHSNEKNFVGLSVRAADGLVACGSECGSAFAYHTSWAAPLAAIDLSGAPAACGARGGDASDAARTARPWAAAGAAAAAGGAAPVRSGGGGGFVSAVCWQPAEAGAVLGLPPLLAAGTSLGGVSLCALAAR</sequence>
<evidence type="ECO:0000313" key="3">
    <source>
        <dbReference type="EMBL" id="PNH00667.1"/>
    </source>
</evidence>
<evidence type="ECO:0000313" key="4">
    <source>
        <dbReference type="Proteomes" id="UP000236333"/>
    </source>
</evidence>
<dbReference type="GO" id="GO:0010224">
    <property type="term" value="P:response to UV-B"/>
    <property type="evidence" value="ECO:0007669"/>
    <property type="project" value="TreeGrafter"/>
</dbReference>
<evidence type="ECO:0000256" key="2">
    <source>
        <dbReference type="ARBA" id="ARBA00022737"/>
    </source>
</evidence>
<dbReference type="InterPro" id="IPR019775">
    <property type="entry name" value="WD40_repeat_CS"/>
</dbReference>
<dbReference type="SMART" id="SM00320">
    <property type="entry name" value="WD40"/>
    <property type="match status" value="4"/>
</dbReference>
<comment type="caution">
    <text evidence="3">The sequence shown here is derived from an EMBL/GenBank/DDBJ whole genome shotgun (WGS) entry which is preliminary data.</text>
</comment>
<dbReference type="PANTHER" id="PTHR45389:SF1">
    <property type="entry name" value="WD REPEAT-CONTAINING PROTEIN RUP1"/>
    <property type="match status" value="1"/>
</dbReference>
<protein>
    <submittedName>
        <fullName evidence="3">Protein SPA1-RELATED 2</fullName>
    </submittedName>
</protein>
<keyword evidence="1" id="KW-0853">WD repeat</keyword>
<dbReference type="PROSITE" id="PS00678">
    <property type="entry name" value="WD_REPEATS_1"/>
    <property type="match status" value="1"/>
</dbReference>
<dbReference type="Gene3D" id="2.130.10.10">
    <property type="entry name" value="YVTN repeat-like/Quinoprotein amine dehydrogenase"/>
    <property type="match status" value="1"/>
</dbReference>
<name>A0A2J7ZK73_9CHLO</name>
<keyword evidence="4" id="KW-1185">Reference proteome</keyword>
<dbReference type="Pfam" id="PF00400">
    <property type="entry name" value="WD40"/>
    <property type="match status" value="3"/>
</dbReference>
<dbReference type="OrthoDB" id="273771at2759"/>
<organism evidence="3 4">
    <name type="scientific">Tetrabaena socialis</name>
    <dbReference type="NCBI Taxonomy" id="47790"/>
    <lineage>
        <taxon>Eukaryota</taxon>
        <taxon>Viridiplantae</taxon>
        <taxon>Chlorophyta</taxon>
        <taxon>core chlorophytes</taxon>
        <taxon>Chlorophyceae</taxon>
        <taxon>CS clade</taxon>
        <taxon>Chlamydomonadales</taxon>
        <taxon>Tetrabaenaceae</taxon>
        <taxon>Tetrabaena</taxon>
    </lineage>
</organism>
<dbReference type="PANTHER" id="PTHR45389">
    <property type="entry name" value="WD REPEAT-CONTAINING PROTEIN RUP1"/>
    <property type="match status" value="1"/>
</dbReference>
<accession>A0A2J7ZK73</accession>
<gene>
    <name evidence="3" type="ORF">TSOC_013499</name>
</gene>
<proteinExistence type="predicted"/>
<dbReference type="InterPro" id="IPR036322">
    <property type="entry name" value="WD40_repeat_dom_sf"/>
</dbReference>